<reference evidence="2" key="1">
    <citation type="submission" date="2020-11" db="EMBL/GenBank/DDBJ databases">
        <title>Bacterial whole genome sequence for Panacibacter sp. DH6.</title>
        <authorList>
            <person name="Le V."/>
            <person name="Ko S."/>
            <person name="Ahn C.-Y."/>
            <person name="Oh H.-M."/>
        </authorList>
    </citation>
    <scope>NUCLEOTIDE SEQUENCE</scope>
    <source>
        <strain evidence="2">DH6</strain>
    </source>
</reference>
<dbReference type="Gene3D" id="1.20.1260.10">
    <property type="match status" value="1"/>
</dbReference>
<sequence length="151" mass="17013">MNNSAETAEILNDLIEIHNDRIVGYEKAVKELKDEDEDLKILFTGLVGQSHQCKLELGTEVQVLGKDMETGTTNRGKIYRVWMDVKAAFTAKSSHAILESCEFGEDAAQRAYEDALSSEHLPAYIREMLEKQRAVLLASHNEVKALRDQYA</sequence>
<dbReference type="NCBIfam" id="TIGR02284">
    <property type="entry name" value="PA2169 family four-helix-bundle protein"/>
    <property type="match status" value="1"/>
</dbReference>
<dbReference type="InterPro" id="IPR011971">
    <property type="entry name" value="CHP02284"/>
</dbReference>
<dbReference type="InterPro" id="IPR012347">
    <property type="entry name" value="Ferritin-like"/>
</dbReference>
<protein>
    <submittedName>
        <fullName evidence="2">PA2169 family four-helix-bundle protein</fullName>
    </submittedName>
</protein>
<feature type="domain" description="DUF2383" evidence="1">
    <location>
        <begin position="7"/>
        <end position="117"/>
    </location>
</feature>
<keyword evidence="3" id="KW-1185">Reference proteome</keyword>
<organism evidence="2 3">
    <name type="scientific">Panacibacter microcysteis</name>
    <dbReference type="NCBI Taxonomy" id="2793269"/>
    <lineage>
        <taxon>Bacteria</taxon>
        <taxon>Pseudomonadati</taxon>
        <taxon>Bacteroidota</taxon>
        <taxon>Chitinophagia</taxon>
        <taxon>Chitinophagales</taxon>
        <taxon>Chitinophagaceae</taxon>
        <taxon>Panacibacter</taxon>
    </lineage>
</organism>
<dbReference type="AlphaFoldDB" id="A0A931MCW5"/>
<evidence type="ECO:0000259" key="1">
    <source>
        <dbReference type="Pfam" id="PF09537"/>
    </source>
</evidence>
<dbReference type="InterPro" id="IPR019052">
    <property type="entry name" value="DUF2383"/>
</dbReference>
<comment type="caution">
    <text evidence="2">The sequence shown here is derived from an EMBL/GenBank/DDBJ whole genome shotgun (WGS) entry which is preliminary data.</text>
</comment>
<evidence type="ECO:0000313" key="2">
    <source>
        <dbReference type="EMBL" id="MBG9378305.1"/>
    </source>
</evidence>
<proteinExistence type="predicted"/>
<dbReference type="Pfam" id="PF09537">
    <property type="entry name" value="DUF2383"/>
    <property type="match status" value="1"/>
</dbReference>
<dbReference type="PIRSF" id="PIRSF029477">
    <property type="entry name" value="UCP029477"/>
    <property type="match status" value="1"/>
</dbReference>
<dbReference type="RefSeq" id="WP_196992343.1">
    <property type="nucleotide sequence ID" value="NZ_JADWYR010000002.1"/>
</dbReference>
<accession>A0A931MCW5</accession>
<name>A0A931MCW5_9BACT</name>
<dbReference type="EMBL" id="JADWYR010000002">
    <property type="protein sequence ID" value="MBG9378305.1"/>
    <property type="molecule type" value="Genomic_DNA"/>
</dbReference>
<dbReference type="Proteomes" id="UP000628448">
    <property type="component" value="Unassembled WGS sequence"/>
</dbReference>
<evidence type="ECO:0000313" key="3">
    <source>
        <dbReference type="Proteomes" id="UP000628448"/>
    </source>
</evidence>
<dbReference type="InterPro" id="IPR016920">
    <property type="entry name" value="UCP029477"/>
</dbReference>
<gene>
    <name evidence="2" type="ORF">I5907_18855</name>
</gene>